<keyword evidence="3" id="KW-1185">Reference proteome</keyword>
<feature type="transmembrane region" description="Helical" evidence="1">
    <location>
        <begin position="303"/>
        <end position="327"/>
    </location>
</feature>
<feature type="transmembrane region" description="Helical" evidence="1">
    <location>
        <begin position="150"/>
        <end position="169"/>
    </location>
</feature>
<evidence type="ECO:0000256" key="1">
    <source>
        <dbReference type="SAM" id="Phobius"/>
    </source>
</evidence>
<feature type="transmembrane region" description="Helical" evidence="1">
    <location>
        <begin position="391"/>
        <end position="414"/>
    </location>
</feature>
<feature type="transmembrane region" description="Helical" evidence="1">
    <location>
        <begin position="358"/>
        <end position="379"/>
    </location>
</feature>
<sequence length="417" mass="45257">MTSPATVATVAVSSSATAVPTSTTCLAVSQPARTIYQTFTSGEIPIYFIEPTTFTALTTSSEILPATIHAECFTLTPGQTLPSSVPFYGVTCTTYYFPATTEYYTFTANQTSGLNLVTFSYAHPHPTTYVSCSALPDALNPATCDTITPLTWASLVVTFFAIQLSWWIFDIPLLWKKGGVGAFITAISWACVRSHTPCSAGIIAAVKGRDASEFARVYYLGKPRLAMVPPQWTARKYWSCLGADLASVAATAMTLYQACTLSEHDPRRFGMSLWMYPSLPVALMGLCLLAGEHFFPRTKKGNWWLLAMTVSVQILAGVGIAVLLWWFDSTERDMWYLSIIFYSIMLVPVVLIRQAGSFLILGSWTSRVGGVSFAALNHYSGGQPYCKLQGVGFAVVYMVLGAIAAILGVVGAVFHAR</sequence>
<name>A0A175W3U7_9PEZI</name>
<keyword evidence="1" id="KW-0472">Membrane</keyword>
<feature type="transmembrane region" description="Helical" evidence="1">
    <location>
        <begin position="273"/>
        <end position="291"/>
    </location>
</feature>
<dbReference type="OrthoDB" id="4225064at2759"/>
<accession>A0A175W3U7</accession>
<protein>
    <submittedName>
        <fullName evidence="2">Uncharacterized protein</fullName>
    </submittedName>
</protein>
<dbReference type="EMBL" id="LCTW02000132">
    <property type="protein sequence ID" value="KXX78111.1"/>
    <property type="molecule type" value="Genomic_DNA"/>
</dbReference>
<proteinExistence type="predicted"/>
<comment type="caution">
    <text evidence="2">The sequence shown here is derived from an EMBL/GenBank/DDBJ whole genome shotgun (WGS) entry which is preliminary data.</text>
</comment>
<feature type="transmembrane region" description="Helical" evidence="1">
    <location>
        <begin position="333"/>
        <end position="351"/>
    </location>
</feature>
<evidence type="ECO:0000313" key="3">
    <source>
        <dbReference type="Proteomes" id="UP000078237"/>
    </source>
</evidence>
<dbReference type="Proteomes" id="UP000078237">
    <property type="component" value="Unassembled WGS sequence"/>
</dbReference>
<dbReference type="AlphaFoldDB" id="A0A175W3U7"/>
<organism evidence="2 3">
    <name type="scientific">Madurella mycetomatis</name>
    <dbReference type="NCBI Taxonomy" id="100816"/>
    <lineage>
        <taxon>Eukaryota</taxon>
        <taxon>Fungi</taxon>
        <taxon>Dikarya</taxon>
        <taxon>Ascomycota</taxon>
        <taxon>Pezizomycotina</taxon>
        <taxon>Sordariomycetes</taxon>
        <taxon>Sordariomycetidae</taxon>
        <taxon>Sordariales</taxon>
        <taxon>Sordariales incertae sedis</taxon>
        <taxon>Madurella</taxon>
    </lineage>
</organism>
<feature type="transmembrane region" description="Helical" evidence="1">
    <location>
        <begin position="237"/>
        <end position="258"/>
    </location>
</feature>
<evidence type="ECO:0000313" key="2">
    <source>
        <dbReference type="EMBL" id="KXX78111.1"/>
    </source>
</evidence>
<dbReference type="VEuPathDB" id="FungiDB:MMYC01_205098"/>
<reference evidence="2 3" key="1">
    <citation type="journal article" date="2016" name="Genome Announc.">
        <title>Genome Sequence of Madurella mycetomatis mm55, Isolated from a Human Mycetoma Case in Sudan.</title>
        <authorList>
            <person name="Smit S."/>
            <person name="Derks M.F."/>
            <person name="Bervoets S."/>
            <person name="Fahal A."/>
            <person name="van Leeuwen W."/>
            <person name="van Belkum A."/>
            <person name="van de Sande W.W."/>
        </authorList>
    </citation>
    <scope>NUCLEOTIDE SEQUENCE [LARGE SCALE GENOMIC DNA]</scope>
    <source>
        <strain evidence="3">mm55</strain>
    </source>
</reference>
<keyword evidence="1" id="KW-0812">Transmembrane</keyword>
<gene>
    <name evidence="2" type="ORF">MMYC01_205098</name>
</gene>
<keyword evidence="1" id="KW-1133">Transmembrane helix</keyword>